<keyword evidence="1 4" id="KW-0378">Hydrolase</keyword>
<dbReference type="GO" id="GO:0016798">
    <property type="term" value="F:hydrolase activity, acting on glycosyl bonds"/>
    <property type="evidence" value="ECO:0007669"/>
    <property type="project" value="UniProtKB-KW"/>
</dbReference>
<protein>
    <submittedName>
        <fullName evidence="4">Endo-1,4-beta-xylanase</fullName>
    </submittedName>
</protein>
<dbReference type="Proteomes" id="UP000244168">
    <property type="component" value="Unassembled WGS sequence"/>
</dbReference>
<dbReference type="RefSeq" id="WP_107828772.1">
    <property type="nucleotide sequence ID" value="NZ_CP160205.1"/>
</dbReference>
<sequence>MKKTILTAICAAFVAIANAQEKPILLWPNGAPGSEGKTTPEHVSKSARGEISISNVNFPSITPYLPTNGKANGMAIIIAPGGGHKELKMDYEGSNFAEWLNTHGITAFVLKYRLAKEANSVYTVDGHALKDLQRAIQLVRSRAKEWHIDTARIGAMGFSAGGELAGLSGTRFSYGDKNAKDELDRQSSRPSFQLLVYPGNPDRFEPQKNSPPLFMVAGGEDTPERLKGMVAAYTKYLDAKIPVELHLYAKGPHGFGVRKTTPGAVAGWPERFYDWLIDMGLITKEK</sequence>
<dbReference type="InterPro" id="IPR050300">
    <property type="entry name" value="GDXG_lipolytic_enzyme"/>
</dbReference>
<name>A0A2T5J9U7_9SPHI</name>
<dbReference type="Gene3D" id="3.40.50.1820">
    <property type="entry name" value="alpha/beta hydrolase"/>
    <property type="match status" value="1"/>
</dbReference>
<evidence type="ECO:0000259" key="3">
    <source>
        <dbReference type="Pfam" id="PF20434"/>
    </source>
</evidence>
<evidence type="ECO:0000256" key="2">
    <source>
        <dbReference type="SAM" id="SignalP"/>
    </source>
</evidence>
<organism evidence="4 5">
    <name type="scientific">Mucilaginibacter yixingensis</name>
    <dbReference type="NCBI Taxonomy" id="1295612"/>
    <lineage>
        <taxon>Bacteria</taxon>
        <taxon>Pseudomonadati</taxon>
        <taxon>Bacteroidota</taxon>
        <taxon>Sphingobacteriia</taxon>
        <taxon>Sphingobacteriales</taxon>
        <taxon>Sphingobacteriaceae</taxon>
        <taxon>Mucilaginibacter</taxon>
    </lineage>
</organism>
<evidence type="ECO:0000256" key="1">
    <source>
        <dbReference type="ARBA" id="ARBA00022801"/>
    </source>
</evidence>
<feature type="domain" description="BD-FAE-like" evidence="3">
    <location>
        <begin position="64"/>
        <end position="173"/>
    </location>
</feature>
<dbReference type="SUPFAM" id="SSF53474">
    <property type="entry name" value="alpha/beta-Hydrolases"/>
    <property type="match status" value="1"/>
</dbReference>
<gene>
    <name evidence="4" type="ORF">C8P68_104317</name>
</gene>
<dbReference type="AlphaFoldDB" id="A0A2T5J9U7"/>
<keyword evidence="4" id="KW-0624">Polysaccharide degradation</keyword>
<dbReference type="EMBL" id="QAOQ01000004">
    <property type="protein sequence ID" value="PTQ96827.1"/>
    <property type="molecule type" value="Genomic_DNA"/>
</dbReference>
<dbReference type="GO" id="GO:0045493">
    <property type="term" value="P:xylan catabolic process"/>
    <property type="evidence" value="ECO:0007669"/>
    <property type="project" value="UniProtKB-KW"/>
</dbReference>
<accession>A0A2T5J9U7</accession>
<keyword evidence="4" id="KW-0858">Xylan degradation</keyword>
<dbReference type="InterPro" id="IPR029058">
    <property type="entry name" value="AB_hydrolase_fold"/>
</dbReference>
<evidence type="ECO:0000313" key="4">
    <source>
        <dbReference type="EMBL" id="PTQ96827.1"/>
    </source>
</evidence>
<reference evidence="4 5" key="1">
    <citation type="submission" date="2018-04" db="EMBL/GenBank/DDBJ databases">
        <title>Genomic Encyclopedia of Archaeal and Bacterial Type Strains, Phase II (KMG-II): from individual species to whole genera.</title>
        <authorList>
            <person name="Goeker M."/>
        </authorList>
    </citation>
    <scope>NUCLEOTIDE SEQUENCE [LARGE SCALE GENOMIC DNA]</scope>
    <source>
        <strain evidence="4 5">DSM 26809</strain>
    </source>
</reference>
<keyword evidence="2" id="KW-0732">Signal</keyword>
<keyword evidence="4" id="KW-0326">Glycosidase</keyword>
<dbReference type="PANTHER" id="PTHR48081:SF6">
    <property type="entry name" value="PEPTIDASE S9 PROLYL OLIGOPEPTIDASE CATALYTIC DOMAIN-CONTAINING PROTEIN"/>
    <property type="match status" value="1"/>
</dbReference>
<dbReference type="InterPro" id="IPR049492">
    <property type="entry name" value="BD-FAE-like_dom"/>
</dbReference>
<keyword evidence="5" id="KW-1185">Reference proteome</keyword>
<proteinExistence type="predicted"/>
<dbReference type="OrthoDB" id="9794725at2"/>
<keyword evidence="4" id="KW-0119">Carbohydrate metabolism</keyword>
<evidence type="ECO:0000313" key="5">
    <source>
        <dbReference type="Proteomes" id="UP000244168"/>
    </source>
</evidence>
<dbReference type="PANTHER" id="PTHR48081">
    <property type="entry name" value="AB HYDROLASE SUPERFAMILY PROTEIN C4A8.06C"/>
    <property type="match status" value="1"/>
</dbReference>
<feature type="chain" id="PRO_5015475298" evidence="2">
    <location>
        <begin position="20"/>
        <end position="286"/>
    </location>
</feature>
<comment type="caution">
    <text evidence="4">The sequence shown here is derived from an EMBL/GenBank/DDBJ whole genome shotgun (WGS) entry which is preliminary data.</text>
</comment>
<dbReference type="Pfam" id="PF20434">
    <property type="entry name" value="BD-FAE"/>
    <property type="match status" value="1"/>
</dbReference>
<feature type="signal peptide" evidence="2">
    <location>
        <begin position="1"/>
        <end position="19"/>
    </location>
</feature>